<protein>
    <submittedName>
        <fullName evidence="1">Uncharacterized protein</fullName>
    </submittedName>
</protein>
<reference evidence="1 2" key="1">
    <citation type="submission" date="2020-08" db="EMBL/GenBank/DDBJ databases">
        <title>Genomic Encyclopedia of Type Strains, Phase IV (KMG-IV): sequencing the most valuable type-strain genomes for metagenomic binning, comparative biology and taxonomic classification.</title>
        <authorList>
            <person name="Goeker M."/>
        </authorList>
    </citation>
    <scope>NUCLEOTIDE SEQUENCE [LARGE SCALE GENOMIC DNA]</scope>
    <source>
        <strain evidence="1 2">DSM 12251</strain>
    </source>
</reference>
<sequence>MDFKTDGGEVRSTDYFSSGERLKGRAWLMVIHTTWHFFLPQTCGAGVKLAQVYPIEAEEEPEGWMWCLDLDGVTYPLPLRQIQGPRPRLPDLGQVLRRSCLLHTDYCAKLGPWFFGAIQVGMQSHGRTLYVARDRRLKIVS</sequence>
<gene>
    <name evidence="1" type="ORF">HNQ64_002538</name>
</gene>
<evidence type="ECO:0000313" key="2">
    <source>
        <dbReference type="Proteomes" id="UP000534294"/>
    </source>
</evidence>
<accession>A0A7W7YLR9</accession>
<keyword evidence="2" id="KW-1185">Reference proteome</keyword>
<evidence type="ECO:0000313" key="1">
    <source>
        <dbReference type="EMBL" id="MBB5038280.1"/>
    </source>
</evidence>
<dbReference type="Proteomes" id="UP000534294">
    <property type="component" value="Unassembled WGS sequence"/>
</dbReference>
<comment type="caution">
    <text evidence="1">The sequence shown here is derived from an EMBL/GenBank/DDBJ whole genome shotgun (WGS) entry which is preliminary data.</text>
</comment>
<organism evidence="1 2">
    <name type="scientific">Prosthecobacter dejongeii</name>
    <dbReference type="NCBI Taxonomy" id="48465"/>
    <lineage>
        <taxon>Bacteria</taxon>
        <taxon>Pseudomonadati</taxon>
        <taxon>Verrucomicrobiota</taxon>
        <taxon>Verrucomicrobiia</taxon>
        <taxon>Verrucomicrobiales</taxon>
        <taxon>Verrucomicrobiaceae</taxon>
        <taxon>Prosthecobacter</taxon>
    </lineage>
</organism>
<name>A0A7W7YLR9_9BACT</name>
<dbReference type="RefSeq" id="WP_184208929.1">
    <property type="nucleotide sequence ID" value="NZ_JACHIF010000004.1"/>
</dbReference>
<dbReference type="AlphaFoldDB" id="A0A7W7YLR9"/>
<dbReference type="EMBL" id="JACHIF010000004">
    <property type="protein sequence ID" value="MBB5038280.1"/>
    <property type="molecule type" value="Genomic_DNA"/>
</dbReference>
<proteinExistence type="predicted"/>